<comment type="caution">
    <text evidence="1">The sequence shown here is derived from an EMBL/GenBank/DDBJ whole genome shotgun (WGS) entry which is preliminary data.</text>
</comment>
<keyword evidence="1" id="KW-0675">Receptor</keyword>
<sequence>PTGSGAAKALGAEDLKPERSTNFSLGFTLTPTDR</sequence>
<feature type="non-terminal residue" evidence="1">
    <location>
        <position position="34"/>
    </location>
</feature>
<evidence type="ECO:0000313" key="1">
    <source>
        <dbReference type="EMBL" id="EGH49949.1"/>
    </source>
</evidence>
<dbReference type="EMBL" id="AEAI01004939">
    <property type="protein sequence ID" value="EGH49949.1"/>
    <property type="molecule type" value="Genomic_DNA"/>
</dbReference>
<accession>F3GS96</accession>
<name>F3GS96_PSESJ</name>
<reference evidence="1 2" key="1">
    <citation type="journal article" date="2011" name="PLoS Pathog.">
        <title>Dynamic evolution of pathogenicity revealed by sequencing and comparative genomics of 19 Pseudomonas syringae isolates.</title>
        <authorList>
            <person name="Baltrus D.A."/>
            <person name="Nishimura M.T."/>
            <person name="Romanchuk A."/>
            <person name="Chang J.H."/>
            <person name="Mukhtar M.S."/>
            <person name="Cherkis K."/>
            <person name="Roach J."/>
            <person name="Grant S.R."/>
            <person name="Jones C.D."/>
            <person name="Dangl J.L."/>
        </authorList>
    </citation>
    <scope>NUCLEOTIDE SEQUENCE [LARGE SCALE GENOMIC DNA]</scope>
    <source>
        <strain evidence="1 2">1704B</strain>
    </source>
</reference>
<evidence type="ECO:0000313" key="2">
    <source>
        <dbReference type="Proteomes" id="UP000004986"/>
    </source>
</evidence>
<dbReference type="Proteomes" id="UP000004986">
    <property type="component" value="Unassembled WGS sequence"/>
</dbReference>
<dbReference type="AlphaFoldDB" id="F3GS96"/>
<feature type="non-terminal residue" evidence="1">
    <location>
        <position position="1"/>
    </location>
</feature>
<organism evidence="1 2">
    <name type="scientific">Pseudomonas syringae pv. pisi str. 1704B</name>
    <dbReference type="NCBI Taxonomy" id="629263"/>
    <lineage>
        <taxon>Bacteria</taxon>
        <taxon>Pseudomonadati</taxon>
        <taxon>Pseudomonadota</taxon>
        <taxon>Gammaproteobacteria</taxon>
        <taxon>Pseudomonadales</taxon>
        <taxon>Pseudomonadaceae</taxon>
        <taxon>Pseudomonas</taxon>
        <taxon>Pseudomonas syringae</taxon>
    </lineage>
</organism>
<keyword evidence="2" id="KW-1185">Reference proteome</keyword>
<protein>
    <submittedName>
        <fullName evidence="1">TonB-dependent receptor:TonB-dependent receptor</fullName>
    </submittedName>
</protein>
<proteinExistence type="predicted"/>
<gene>
    <name evidence="1" type="ORF">PSYPI_49087</name>
</gene>